<dbReference type="EMBL" id="KN880566">
    <property type="protein sequence ID" value="KIY66076.1"/>
    <property type="molecule type" value="Genomic_DNA"/>
</dbReference>
<name>A0A0D7B965_9AGAR</name>
<dbReference type="Pfam" id="PF12937">
    <property type="entry name" value="F-box-like"/>
    <property type="match status" value="1"/>
</dbReference>
<evidence type="ECO:0000313" key="2">
    <source>
        <dbReference type="EMBL" id="KIY66076.1"/>
    </source>
</evidence>
<dbReference type="InterPro" id="IPR001810">
    <property type="entry name" value="F-box_dom"/>
</dbReference>
<evidence type="ECO:0000259" key="1">
    <source>
        <dbReference type="Pfam" id="PF12937"/>
    </source>
</evidence>
<dbReference type="InterPro" id="IPR036047">
    <property type="entry name" value="F-box-like_dom_sf"/>
</dbReference>
<keyword evidence="3" id="KW-1185">Reference proteome</keyword>
<protein>
    <recommendedName>
        <fullName evidence="1">F-box domain-containing protein</fullName>
    </recommendedName>
</protein>
<sequence length="509" mass="56971">MELISNAQIDQSTDYDRVQVYRQLPTLCLMDMTTAETNIQMASAIQTSSQNNESNLFASMPRDILLAIFEEDVGEKQGVVDALSHLSPIWRLGQVCTHWRQSLRSHPVLWSRLCVNFGNFPAVKPRVLESRFRKLVQLSGTSVLHIRVLMAASSTCDLGDRIAGALRDVAERIGELGINFASYIRPPGVDRATSPLPVLQSELLKNCVFSALHTLTIAIPFGIVKLGDADPRVDAFSKSPLLRCIHLQEESHHIEFVLPYENITTVDANGGRFDYIISKLKKATDVNLNLCPRSNSFRGAYPPEVPFRSTPTWQPDALKTLKRVRFRSFMFDVRPGGNRTNIFLSLHAHTLRTLEFVASSTQLIQILEMIPDIALRGLHELIAFCVHETPAYMDGNVQSFMHVMTRMPALRSLSISERFGHYVLCALKEGSGLVPALAVLKISPELLKQDGEMVVCIARERRDTLSFEVIVSNSYPSWGPPERFVSTVLESDAAIFWKELVALVSVRVV</sequence>
<evidence type="ECO:0000313" key="3">
    <source>
        <dbReference type="Proteomes" id="UP000054007"/>
    </source>
</evidence>
<gene>
    <name evidence="2" type="ORF">CYLTODRAFT_43286</name>
</gene>
<dbReference type="Proteomes" id="UP000054007">
    <property type="component" value="Unassembled WGS sequence"/>
</dbReference>
<feature type="domain" description="F-box" evidence="1">
    <location>
        <begin position="58"/>
        <end position="115"/>
    </location>
</feature>
<proteinExistence type="predicted"/>
<accession>A0A0D7B965</accession>
<reference evidence="2 3" key="1">
    <citation type="journal article" date="2015" name="Fungal Genet. Biol.">
        <title>Evolution of novel wood decay mechanisms in Agaricales revealed by the genome sequences of Fistulina hepatica and Cylindrobasidium torrendii.</title>
        <authorList>
            <person name="Floudas D."/>
            <person name="Held B.W."/>
            <person name="Riley R."/>
            <person name="Nagy L.G."/>
            <person name="Koehler G."/>
            <person name="Ransdell A.S."/>
            <person name="Younus H."/>
            <person name="Chow J."/>
            <person name="Chiniquy J."/>
            <person name="Lipzen A."/>
            <person name="Tritt A."/>
            <person name="Sun H."/>
            <person name="Haridas S."/>
            <person name="LaButti K."/>
            <person name="Ohm R.A."/>
            <person name="Kues U."/>
            <person name="Blanchette R.A."/>
            <person name="Grigoriev I.V."/>
            <person name="Minto R.E."/>
            <person name="Hibbett D.S."/>
        </authorList>
    </citation>
    <scope>NUCLEOTIDE SEQUENCE [LARGE SCALE GENOMIC DNA]</scope>
    <source>
        <strain evidence="2 3">FP15055 ss-10</strain>
    </source>
</reference>
<dbReference type="SUPFAM" id="SSF81383">
    <property type="entry name" value="F-box domain"/>
    <property type="match status" value="1"/>
</dbReference>
<dbReference type="AlphaFoldDB" id="A0A0D7B965"/>
<organism evidence="2 3">
    <name type="scientific">Cylindrobasidium torrendii FP15055 ss-10</name>
    <dbReference type="NCBI Taxonomy" id="1314674"/>
    <lineage>
        <taxon>Eukaryota</taxon>
        <taxon>Fungi</taxon>
        <taxon>Dikarya</taxon>
        <taxon>Basidiomycota</taxon>
        <taxon>Agaricomycotina</taxon>
        <taxon>Agaricomycetes</taxon>
        <taxon>Agaricomycetidae</taxon>
        <taxon>Agaricales</taxon>
        <taxon>Marasmiineae</taxon>
        <taxon>Physalacriaceae</taxon>
        <taxon>Cylindrobasidium</taxon>
    </lineage>
</organism>